<dbReference type="EMBL" id="FNVQ01000001">
    <property type="protein sequence ID" value="SEF99347.1"/>
    <property type="molecule type" value="Genomic_DNA"/>
</dbReference>
<dbReference type="InterPro" id="IPR036922">
    <property type="entry name" value="Rieske_2Fe-2S_sf"/>
</dbReference>
<reference evidence="7 8" key="1">
    <citation type="submission" date="2016-10" db="EMBL/GenBank/DDBJ databases">
        <authorList>
            <person name="de Groot N.N."/>
        </authorList>
    </citation>
    <scope>NUCLEOTIDE SEQUENCE [LARGE SCALE GENOMIC DNA]</scope>
    <source>
        <strain evidence="7 8">DSM 22012</strain>
    </source>
</reference>
<keyword evidence="2" id="KW-0479">Metal-binding</keyword>
<dbReference type="GO" id="GO:0051537">
    <property type="term" value="F:2 iron, 2 sulfur cluster binding"/>
    <property type="evidence" value="ECO:0007669"/>
    <property type="project" value="UniProtKB-KW"/>
</dbReference>
<keyword evidence="4" id="KW-0408">Iron</keyword>
<dbReference type="Pfam" id="PF19112">
    <property type="entry name" value="VanA_C"/>
    <property type="match status" value="1"/>
</dbReference>
<evidence type="ECO:0000256" key="5">
    <source>
        <dbReference type="ARBA" id="ARBA00023014"/>
    </source>
</evidence>
<evidence type="ECO:0000256" key="2">
    <source>
        <dbReference type="ARBA" id="ARBA00022723"/>
    </source>
</evidence>
<dbReference type="GO" id="GO:0005506">
    <property type="term" value="F:iron ion binding"/>
    <property type="evidence" value="ECO:0007669"/>
    <property type="project" value="InterPro"/>
</dbReference>
<dbReference type="CDD" id="cd08878">
    <property type="entry name" value="RHO_alpha_C_DMO-like"/>
    <property type="match status" value="1"/>
</dbReference>
<dbReference type="GO" id="GO:0008168">
    <property type="term" value="F:methyltransferase activity"/>
    <property type="evidence" value="ECO:0007669"/>
    <property type="project" value="UniProtKB-KW"/>
</dbReference>
<evidence type="ECO:0000256" key="1">
    <source>
        <dbReference type="ARBA" id="ARBA00022714"/>
    </source>
</evidence>
<dbReference type="AlphaFoldDB" id="A0A1H5WKA6"/>
<keyword evidence="8" id="KW-1185">Reference proteome</keyword>
<organism evidence="7 8">
    <name type="scientific">Marinobacterium lutimaris</name>
    <dbReference type="NCBI Taxonomy" id="568106"/>
    <lineage>
        <taxon>Bacteria</taxon>
        <taxon>Pseudomonadati</taxon>
        <taxon>Pseudomonadota</taxon>
        <taxon>Gammaproteobacteria</taxon>
        <taxon>Oceanospirillales</taxon>
        <taxon>Oceanospirillaceae</taxon>
        <taxon>Marinobacterium</taxon>
    </lineage>
</organism>
<dbReference type="GO" id="GO:0032259">
    <property type="term" value="P:methylation"/>
    <property type="evidence" value="ECO:0007669"/>
    <property type="project" value="UniProtKB-KW"/>
</dbReference>
<dbReference type="InterPro" id="IPR044043">
    <property type="entry name" value="VanA_C_cat"/>
</dbReference>
<sequence length="350" mass="40046">MFIKNCWYVAGWSSEVSSSSPLSRTLLSTPVVFWRDSSNNVVAFEDMCCHRGAPLSKGRIEEDSLRCMYHGLLFDKNGTCIEIPGQDRIPPKTKVRKFPIVEKHKWIWIWMGDEEKADPEKIPATPWLDHPDWRSREGYTHYDTNYLLITDNLLDLAHIPYVHADTLGGDEAYAACTPEITRLENGVRITRWGEGIKPAPFLKGVKDFSGLVDRWNIYDFTLPAIFLMDSGMQPTGHGAKEGNRYAAAEFRSTQALTPETEESTHYFFAQPHNFAIDRPDVTDAIHQSVIKAFEEDRDMIQAQNDFLKMNTDFEMISIGADSALSYFRWLVSKTIKEEQEEKPTVQTHEA</sequence>
<feature type="domain" description="Rieske" evidence="6">
    <location>
        <begin position="7"/>
        <end position="109"/>
    </location>
</feature>
<evidence type="ECO:0000256" key="4">
    <source>
        <dbReference type="ARBA" id="ARBA00023004"/>
    </source>
</evidence>
<keyword evidence="7" id="KW-0808">Transferase</keyword>
<dbReference type="PROSITE" id="PS51296">
    <property type="entry name" value="RIESKE"/>
    <property type="match status" value="1"/>
</dbReference>
<name>A0A1H5WKA6_9GAMM</name>
<dbReference type="OrthoDB" id="9769355at2"/>
<evidence type="ECO:0000256" key="3">
    <source>
        <dbReference type="ARBA" id="ARBA00023002"/>
    </source>
</evidence>
<dbReference type="InterPro" id="IPR015881">
    <property type="entry name" value="ARHD_Rieske_2Fe_2S"/>
</dbReference>
<dbReference type="PANTHER" id="PTHR21266">
    <property type="entry name" value="IRON-SULFUR DOMAIN CONTAINING PROTEIN"/>
    <property type="match status" value="1"/>
</dbReference>
<dbReference type="SUPFAM" id="SSF55961">
    <property type="entry name" value="Bet v1-like"/>
    <property type="match status" value="1"/>
</dbReference>
<keyword evidence="3" id="KW-0560">Oxidoreductase</keyword>
<evidence type="ECO:0000313" key="8">
    <source>
        <dbReference type="Proteomes" id="UP000236745"/>
    </source>
</evidence>
<dbReference type="PROSITE" id="PS00570">
    <property type="entry name" value="RING_HYDROXYL_ALPHA"/>
    <property type="match status" value="1"/>
</dbReference>
<dbReference type="InterPro" id="IPR050584">
    <property type="entry name" value="Cholesterol_7-desaturase"/>
</dbReference>
<evidence type="ECO:0000313" key="7">
    <source>
        <dbReference type="EMBL" id="SEF99347.1"/>
    </source>
</evidence>
<accession>A0A1H5WKA6</accession>
<dbReference type="SUPFAM" id="SSF50022">
    <property type="entry name" value="ISP domain"/>
    <property type="match status" value="1"/>
</dbReference>
<evidence type="ECO:0000259" key="6">
    <source>
        <dbReference type="PROSITE" id="PS51296"/>
    </source>
</evidence>
<dbReference type="RefSeq" id="WP_104002004.1">
    <property type="nucleotide sequence ID" value="NZ_FNVQ01000001.1"/>
</dbReference>
<dbReference type="PANTHER" id="PTHR21266:SF60">
    <property type="entry name" value="3-KETOSTEROID-9-ALPHA-MONOOXYGENASE, OXYGENASE COMPONENT"/>
    <property type="match status" value="1"/>
</dbReference>
<dbReference type="InterPro" id="IPR017941">
    <property type="entry name" value="Rieske_2Fe-2S"/>
</dbReference>
<keyword evidence="1" id="KW-0001">2Fe-2S</keyword>
<proteinExistence type="predicted"/>
<keyword evidence="7" id="KW-0503">Monooxygenase</keyword>
<gene>
    <name evidence="7" type="ORF">SAMN05444390_1011064</name>
</gene>
<keyword evidence="7" id="KW-0489">Methyltransferase</keyword>
<dbReference type="GO" id="GO:0004497">
    <property type="term" value="F:monooxygenase activity"/>
    <property type="evidence" value="ECO:0007669"/>
    <property type="project" value="UniProtKB-KW"/>
</dbReference>
<dbReference type="Pfam" id="PF00355">
    <property type="entry name" value="Rieske"/>
    <property type="match status" value="1"/>
</dbReference>
<dbReference type="Gene3D" id="3.90.380.10">
    <property type="entry name" value="Naphthalene 1,2-dioxygenase Alpha Subunit, Chain A, domain 1"/>
    <property type="match status" value="1"/>
</dbReference>
<protein>
    <submittedName>
        <fullName evidence="7">Vanillate O-demethylase monooxygenase subunit</fullName>
    </submittedName>
</protein>
<keyword evidence="5" id="KW-0411">Iron-sulfur</keyword>
<dbReference type="Gene3D" id="2.102.10.10">
    <property type="entry name" value="Rieske [2Fe-2S] iron-sulphur domain"/>
    <property type="match status" value="1"/>
</dbReference>
<dbReference type="Proteomes" id="UP000236745">
    <property type="component" value="Unassembled WGS sequence"/>
</dbReference>